<dbReference type="InterPro" id="IPR010719">
    <property type="entry name" value="MnmM_MeTrfase"/>
</dbReference>
<keyword evidence="1" id="KW-0808">Transferase</keyword>
<dbReference type="AlphaFoldDB" id="A0A931MVJ2"/>
<accession>A0A931MVJ2</accession>
<organism evidence="1 2">
    <name type="scientific">Halobacillus yeomjeoni</name>
    <dbReference type="NCBI Taxonomy" id="311194"/>
    <lineage>
        <taxon>Bacteria</taxon>
        <taxon>Bacillati</taxon>
        <taxon>Bacillota</taxon>
        <taxon>Bacilli</taxon>
        <taxon>Bacillales</taxon>
        <taxon>Bacillaceae</taxon>
        <taxon>Halobacillus</taxon>
    </lineage>
</organism>
<dbReference type="GO" id="GO:0008168">
    <property type="term" value="F:methyltransferase activity"/>
    <property type="evidence" value="ECO:0007669"/>
    <property type="project" value="UniProtKB-KW"/>
</dbReference>
<keyword evidence="2" id="KW-1185">Reference proteome</keyword>
<dbReference type="RefSeq" id="WP_197317684.1">
    <property type="nucleotide sequence ID" value="NZ_JADZSC010000002.1"/>
</dbReference>
<dbReference type="InterPro" id="IPR029063">
    <property type="entry name" value="SAM-dependent_MTases_sf"/>
</dbReference>
<gene>
    <name evidence="1" type="ORF">H0267_12740</name>
</gene>
<dbReference type="CDD" id="cd02440">
    <property type="entry name" value="AdoMet_MTases"/>
    <property type="match status" value="1"/>
</dbReference>
<dbReference type="EMBL" id="JADZSC010000002">
    <property type="protein sequence ID" value="MBH0231088.1"/>
    <property type="molecule type" value="Genomic_DNA"/>
</dbReference>
<comment type="caution">
    <text evidence="1">The sequence shown here is derived from an EMBL/GenBank/DDBJ whole genome shotgun (WGS) entry which is preliminary data.</text>
</comment>
<dbReference type="Pfam" id="PF06962">
    <property type="entry name" value="rRNA_methylase"/>
    <property type="match status" value="1"/>
</dbReference>
<dbReference type="PANTHER" id="PTHR35276:SF1">
    <property type="entry name" value="TRNA (MNM(5)S(2)U34)-METHYLTRANSFERASE, CHLOROPLASTIC"/>
    <property type="match status" value="1"/>
</dbReference>
<dbReference type="SUPFAM" id="SSF53335">
    <property type="entry name" value="S-adenosyl-L-methionine-dependent methyltransferases"/>
    <property type="match status" value="1"/>
</dbReference>
<evidence type="ECO:0000313" key="1">
    <source>
        <dbReference type="EMBL" id="MBH0231088.1"/>
    </source>
</evidence>
<dbReference type="GO" id="GO:0032259">
    <property type="term" value="P:methylation"/>
    <property type="evidence" value="ECO:0007669"/>
    <property type="project" value="UniProtKB-KW"/>
</dbReference>
<evidence type="ECO:0000313" key="2">
    <source>
        <dbReference type="Proteomes" id="UP000614490"/>
    </source>
</evidence>
<reference evidence="1 2" key="1">
    <citation type="journal article" date="2005" name="Int. J. Syst. Evol. Microbiol.">
        <title>Halobacillus yeomjeoni sp. nov., isolated from a marine solar saltern in Korea.</title>
        <authorList>
            <person name="Yoon J.H."/>
            <person name="Kang S.J."/>
            <person name="Lee C.H."/>
            <person name="Oh H.W."/>
            <person name="Oh T.K."/>
        </authorList>
    </citation>
    <scope>NUCLEOTIDE SEQUENCE [LARGE SCALE GENOMIC DNA]</scope>
    <source>
        <strain evidence="1 2">KCTC 3957</strain>
    </source>
</reference>
<dbReference type="PANTHER" id="PTHR35276">
    <property type="entry name" value="S-ADENOSYL-L-METHIONINE-DEPENDENT METHYLTRANSFERASES SUPERFAMILY PROTEIN"/>
    <property type="match status" value="1"/>
</dbReference>
<keyword evidence="1" id="KW-0489">Methyltransferase</keyword>
<protein>
    <submittedName>
        <fullName evidence="1">Class I SAM-dependent methyltransferase</fullName>
    </submittedName>
</protein>
<sequence length="190" mass="21333">MVLQRVLPYSHSLMEQALSEGDIAIDATCGNGHDTLFLTNQVGENGHVYGFDIQQEAVDNTRQRLRDNDTESRATLFHESHSHVKECIPEKHHSQIKAAIYNLGYLPGSDKSIVTTPKETIESVERILSMIQKGGILVLVVYHGHPGGKEEKNALLEYVSTLDQKYFKALQYGFINQKNDPPFIVAVEKK</sequence>
<dbReference type="Gene3D" id="3.40.50.150">
    <property type="entry name" value="Vaccinia Virus protein VP39"/>
    <property type="match status" value="1"/>
</dbReference>
<proteinExistence type="predicted"/>
<dbReference type="Proteomes" id="UP000614490">
    <property type="component" value="Unassembled WGS sequence"/>
</dbReference>
<name>A0A931MVJ2_9BACI</name>